<dbReference type="Pfam" id="PF00072">
    <property type="entry name" value="Response_reg"/>
    <property type="match status" value="1"/>
</dbReference>
<evidence type="ECO:0000256" key="2">
    <source>
        <dbReference type="PROSITE-ProRule" id="PRU00169"/>
    </source>
</evidence>
<evidence type="ECO:0000313" key="5">
    <source>
        <dbReference type="Proteomes" id="UP000516305"/>
    </source>
</evidence>
<sequence length="128" mass="14844">MEANKREEILVIDDQPIMLKLLEQILKDRYDVVALENGKEALEWMYSGNIPDLVVADLNMPEIDGFEYIQRIRESGFFYDVPLIVLSGEESSSERIKCLKLGANDYLIKPFNPEELRLRIDNLIRLKG</sequence>
<dbReference type="GO" id="GO:0000160">
    <property type="term" value="P:phosphorelay signal transduction system"/>
    <property type="evidence" value="ECO:0007669"/>
    <property type="project" value="InterPro"/>
</dbReference>
<dbReference type="SUPFAM" id="SSF52172">
    <property type="entry name" value="CheY-like"/>
    <property type="match status" value="1"/>
</dbReference>
<reference evidence="4 5" key="1">
    <citation type="submission" date="2020-08" db="EMBL/GenBank/DDBJ databases">
        <title>Croceimicrobium hydrocarbonivorans gen. nov., sp. nov., a novel marine bacterium isolated from a bacterial consortium that degrades polyethylene terephthalate.</title>
        <authorList>
            <person name="Liu R."/>
        </authorList>
    </citation>
    <scope>NUCLEOTIDE SEQUENCE [LARGE SCALE GENOMIC DNA]</scope>
    <source>
        <strain evidence="4 5">A20-9</strain>
    </source>
</reference>
<gene>
    <name evidence="4" type="ORF">H4K34_14345</name>
</gene>
<dbReference type="EMBL" id="CP060139">
    <property type="protein sequence ID" value="QNR23549.1"/>
    <property type="molecule type" value="Genomic_DNA"/>
</dbReference>
<evidence type="ECO:0000259" key="3">
    <source>
        <dbReference type="PROSITE" id="PS50110"/>
    </source>
</evidence>
<dbReference type="InterPro" id="IPR050595">
    <property type="entry name" value="Bact_response_regulator"/>
</dbReference>
<dbReference type="Proteomes" id="UP000516305">
    <property type="component" value="Chromosome"/>
</dbReference>
<feature type="modified residue" description="4-aspartylphosphate" evidence="2">
    <location>
        <position position="57"/>
    </location>
</feature>
<keyword evidence="5" id="KW-1185">Reference proteome</keyword>
<evidence type="ECO:0000313" key="4">
    <source>
        <dbReference type="EMBL" id="QNR23549.1"/>
    </source>
</evidence>
<dbReference type="AlphaFoldDB" id="A0A7H0VCV1"/>
<accession>A0A7H0VCV1</accession>
<evidence type="ECO:0000256" key="1">
    <source>
        <dbReference type="ARBA" id="ARBA00022553"/>
    </source>
</evidence>
<name>A0A7H0VCV1_9FLAO</name>
<dbReference type="PANTHER" id="PTHR44591:SF3">
    <property type="entry name" value="RESPONSE REGULATORY DOMAIN-CONTAINING PROTEIN"/>
    <property type="match status" value="1"/>
</dbReference>
<dbReference type="InterPro" id="IPR001789">
    <property type="entry name" value="Sig_transdc_resp-reg_receiver"/>
</dbReference>
<keyword evidence="1 2" id="KW-0597">Phosphoprotein</keyword>
<dbReference type="InterPro" id="IPR011006">
    <property type="entry name" value="CheY-like_superfamily"/>
</dbReference>
<feature type="domain" description="Response regulatory" evidence="3">
    <location>
        <begin position="8"/>
        <end position="124"/>
    </location>
</feature>
<dbReference type="Gene3D" id="3.40.50.2300">
    <property type="match status" value="1"/>
</dbReference>
<dbReference type="SMART" id="SM00448">
    <property type="entry name" value="REC"/>
    <property type="match status" value="1"/>
</dbReference>
<organism evidence="4 5">
    <name type="scientific">Croceimicrobium hydrocarbonivorans</name>
    <dbReference type="NCBI Taxonomy" id="2761580"/>
    <lineage>
        <taxon>Bacteria</taxon>
        <taxon>Pseudomonadati</taxon>
        <taxon>Bacteroidota</taxon>
        <taxon>Flavobacteriia</taxon>
        <taxon>Flavobacteriales</taxon>
        <taxon>Owenweeksiaceae</taxon>
        <taxon>Croceimicrobium</taxon>
    </lineage>
</organism>
<protein>
    <submittedName>
        <fullName evidence="4">Response regulator</fullName>
    </submittedName>
</protein>
<dbReference type="PANTHER" id="PTHR44591">
    <property type="entry name" value="STRESS RESPONSE REGULATOR PROTEIN 1"/>
    <property type="match status" value="1"/>
</dbReference>
<proteinExistence type="predicted"/>
<dbReference type="RefSeq" id="WP_210758081.1">
    <property type="nucleotide sequence ID" value="NZ_CP060139.1"/>
</dbReference>
<dbReference type="PROSITE" id="PS50110">
    <property type="entry name" value="RESPONSE_REGULATORY"/>
    <property type="match status" value="1"/>
</dbReference>
<dbReference type="KEGG" id="chyd:H4K34_14345"/>